<evidence type="ECO:0000259" key="9">
    <source>
        <dbReference type="PROSITE" id="PS50893"/>
    </source>
</evidence>
<dbReference type="FunFam" id="3.40.50.300:FF:000287">
    <property type="entry name" value="Multidrug ABC transporter ATP-binding protein"/>
    <property type="match status" value="1"/>
</dbReference>
<feature type="transmembrane region" description="Helical" evidence="8">
    <location>
        <begin position="244"/>
        <end position="271"/>
    </location>
</feature>
<evidence type="ECO:0000256" key="5">
    <source>
        <dbReference type="ARBA" id="ARBA00022840"/>
    </source>
</evidence>
<dbReference type="InterPro" id="IPR011527">
    <property type="entry name" value="ABC1_TM_dom"/>
</dbReference>
<keyword evidence="2" id="KW-0813">Transport</keyword>
<feature type="transmembrane region" description="Helical" evidence="8">
    <location>
        <begin position="60"/>
        <end position="82"/>
    </location>
</feature>
<keyword evidence="3 8" id="KW-0812">Transmembrane</keyword>
<dbReference type="GO" id="GO:0034040">
    <property type="term" value="F:ATPase-coupled lipid transmembrane transporter activity"/>
    <property type="evidence" value="ECO:0007669"/>
    <property type="project" value="TreeGrafter"/>
</dbReference>
<feature type="transmembrane region" description="Helical" evidence="8">
    <location>
        <begin position="277"/>
        <end position="299"/>
    </location>
</feature>
<dbReference type="GO" id="GO:0005886">
    <property type="term" value="C:plasma membrane"/>
    <property type="evidence" value="ECO:0007669"/>
    <property type="project" value="UniProtKB-SubCell"/>
</dbReference>
<evidence type="ECO:0008006" key="12">
    <source>
        <dbReference type="Google" id="ProtNLM"/>
    </source>
</evidence>
<feature type="transmembrane region" description="Helical" evidence="8">
    <location>
        <begin position="164"/>
        <end position="182"/>
    </location>
</feature>
<dbReference type="EMBL" id="FMJE01000006">
    <property type="protein sequence ID" value="SCM83048.1"/>
    <property type="molecule type" value="Genomic_DNA"/>
</dbReference>
<evidence type="ECO:0000256" key="6">
    <source>
        <dbReference type="ARBA" id="ARBA00022989"/>
    </source>
</evidence>
<dbReference type="PROSITE" id="PS50893">
    <property type="entry name" value="ABC_TRANSPORTER_2"/>
    <property type="match status" value="1"/>
</dbReference>
<dbReference type="InterPro" id="IPR027417">
    <property type="entry name" value="P-loop_NTPase"/>
</dbReference>
<protein>
    <recommendedName>
        <fullName evidence="12">ABC transporter ATP-binding protein</fullName>
    </recommendedName>
</protein>
<dbReference type="PANTHER" id="PTHR24221">
    <property type="entry name" value="ATP-BINDING CASSETTE SUB-FAMILY B"/>
    <property type="match status" value="1"/>
</dbReference>
<evidence type="ECO:0000259" key="10">
    <source>
        <dbReference type="PROSITE" id="PS50929"/>
    </source>
</evidence>
<keyword evidence="6 8" id="KW-1133">Transmembrane helix</keyword>
<dbReference type="GO" id="GO:0140359">
    <property type="term" value="F:ABC-type transporter activity"/>
    <property type="evidence" value="ECO:0007669"/>
    <property type="project" value="InterPro"/>
</dbReference>
<dbReference type="InterPro" id="IPR003439">
    <property type="entry name" value="ABC_transporter-like_ATP-bd"/>
</dbReference>
<feature type="domain" description="ABC transmembrane type-1" evidence="10">
    <location>
        <begin position="27"/>
        <end position="305"/>
    </location>
</feature>
<dbReference type="SMART" id="SM00382">
    <property type="entry name" value="AAA"/>
    <property type="match status" value="1"/>
</dbReference>
<feature type="domain" description="ABC transporter" evidence="9">
    <location>
        <begin position="336"/>
        <end position="569"/>
    </location>
</feature>
<dbReference type="PROSITE" id="PS00211">
    <property type="entry name" value="ABC_TRANSPORTER_1"/>
    <property type="match status" value="1"/>
</dbReference>
<dbReference type="InterPro" id="IPR017871">
    <property type="entry name" value="ABC_transporter-like_CS"/>
</dbReference>
<dbReference type="Pfam" id="PF00664">
    <property type="entry name" value="ABC_membrane"/>
    <property type="match status" value="1"/>
</dbReference>
<dbReference type="PROSITE" id="PS50929">
    <property type="entry name" value="ABC_TM1F"/>
    <property type="match status" value="1"/>
</dbReference>
<keyword evidence="7 8" id="KW-0472">Membrane</keyword>
<dbReference type="PANTHER" id="PTHR24221:SF397">
    <property type="entry name" value="ABC TRANSPORTER, ATP-BINDING TRANSMEMBRANE PROTEIN"/>
    <property type="match status" value="1"/>
</dbReference>
<comment type="subcellular location">
    <subcellularLocation>
        <location evidence="1">Cell membrane</location>
        <topology evidence="1">Multi-pass membrane protein</topology>
    </subcellularLocation>
</comment>
<name>A0A212LZU3_9FIRM</name>
<dbReference type="SUPFAM" id="SSF90123">
    <property type="entry name" value="ABC transporter transmembrane region"/>
    <property type="match status" value="1"/>
</dbReference>
<gene>
    <name evidence="11" type="ORF">KL86SPO_60010</name>
</gene>
<organism evidence="11">
    <name type="scientific">uncultured Sporomusa sp</name>
    <dbReference type="NCBI Taxonomy" id="307249"/>
    <lineage>
        <taxon>Bacteria</taxon>
        <taxon>Bacillati</taxon>
        <taxon>Bacillota</taxon>
        <taxon>Negativicutes</taxon>
        <taxon>Selenomonadales</taxon>
        <taxon>Sporomusaceae</taxon>
        <taxon>Sporomusa</taxon>
        <taxon>environmental samples</taxon>
    </lineage>
</organism>
<dbReference type="Gene3D" id="1.20.1560.10">
    <property type="entry name" value="ABC transporter type 1, transmembrane domain"/>
    <property type="match status" value="1"/>
</dbReference>
<dbReference type="Pfam" id="PF00005">
    <property type="entry name" value="ABC_tran"/>
    <property type="match status" value="1"/>
</dbReference>
<evidence type="ECO:0000256" key="4">
    <source>
        <dbReference type="ARBA" id="ARBA00022741"/>
    </source>
</evidence>
<evidence type="ECO:0000256" key="8">
    <source>
        <dbReference type="SAM" id="Phobius"/>
    </source>
</evidence>
<dbReference type="AlphaFoldDB" id="A0A212LZU3"/>
<evidence type="ECO:0000313" key="11">
    <source>
        <dbReference type="EMBL" id="SCM83048.1"/>
    </source>
</evidence>
<dbReference type="RefSeq" id="WP_288185574.1">
    <property type="nucleotide sequence ID" value="NZ_LT608335.1"/>
</dbReference>
<accession>A0A212LZU3</accession>
<keyword evidence="5" id="KW-0067">ATP-binding</keyword>
<dbReference type="GO" id="GO:0016887">
    <property type="term" value="F:ATP hydrolysis activity"/>
    <property type="evidence" value="ECO:0007669"/>
    <property type="project" value="InterPro"/>
</dbReference>
<dbReference type="InterPro" id="IPR036640">
    <property type="entry name" value="ABC1_TM_sf"/>
</dbReference>
<dbReference type="Gene3D" id="3.40.50.300">
    <property type="entry name" value="P-loop containing nucleotide triphosphate hydrolases"/>
    <property type="match status" value="1"/>
</dbReference>
<evidence type="ECO:0000256" key="7">
    <source>
        <dbReference type="ARBA" id="ARBA00023136"/>
    </source>
</evidence>
<evidence type="ECO:0000256" key="1">
    <source>
        <dbReference type="ARBA" id="ARBA00004651"/>
    </source>
</evidence>
<reference evidence="11" key="1">
    <citation type="submission" date="2016-08" db="EMBL/GenBank/DDBJ databases">
        <authorList>
            <person name="Seilhamer J.J."/>
        </authorList>
    </citation>
    <scope>NUCLEOTIDE SEQUENCE</scope>
    <source>
        <strain evidence="11">86</strain>
    </source>
</reference>
<evidence type="ECO:0000256" key="2">
    <source>
        <dbReference type="ARBA" id="ARBA00022448"/>
    </source>
</evidence>
<dbReference type="InterPro" id="IPR003593">
    <property type="entry name" value="AAA+_ATPase"/>
</dbReference>
<dbReference type="GO" id="GO:0005524">
    <property type="term" value="F:ATP binding"/>
    <property type="evidence" value="ECO:0007669"/>
    <property type="project" value="UniProtKB-KW"/>
</dbReference>
<feature type="transmembrane region" description="Helical" evidence="8">
    <location>
        <begin position="138"/>
        <end position="158"/>
    </location>
</feature>
<feature type="transmembrane region" description="Helical" evidence="8">
    <location>
        <begin position="20"/>
        <end position="40"/>
    </location>
</feature>
<proteinExistence type="predicted"/>
<dbReference type="SUPFAM" id="SSF52540">
    <property type="entry name" value="P-loop containing nucleoside triphosphate hydrolases"/>
    <property type="match status" value="1"/>
</dbReference>
<keyword evidence="4" id="KW-0547">Nucleotide-binding</keyword>
<dbReference type="InterPro" id="IPR039421">
    <property type="entry name" value="Type_1_exporter"/>
</dbReference>
<evidence type="ECO:0000256" key="3">
    <source>
        <dbReference type="ARBA" id="ARBA00022692"/>
    </source>
</evidence>
<sequence>MRNLLYDLSGGKPSALIKPVLYTTLDTFIKGWFSFFALLIILELIKPLQTPGEIINFTNLTMYCLGILASAALATLFAVLSFRHTYTSAYSLAAQGRIELAEHLRKLPLGFFHAKEPGELAATMLNDYTLLEHTLSHVFSRFMAGLLLPALTPLLLAFVDVRMAIAMFVTLPAALLLIYLSLKLQQVWGSELNAAKIDCSGRLQEYLAGMKVIKACNSGGASFGRLKNAWENLMHKSIKIEAGLAPFMLLATGVLRSGLTVMILSGVYLLQGGSLDVTVLVAFLVIGAQIFEPLTATLVSFNELTFAAMAARRISAIRTAPALSGAGAAGQGGYAIEFERVGFGYGPEAVFSNLTFSIPAKAVTAIVGPSGSGKSTILRLIARFWEVQNGQIRIGGTNIREMEPEQLLKHISIVFQDVYLFHDTIYNNIKVGKEDATGEEIEQAARLAQCHDFITALPQGYDTLVGEGGSTLSGGEKQRISLARAFLKNAPIILLDEATAALDAENERQLQQAINALVSSKTVVVIAHRLKTIKNAANIIVLANGQVVEQGSHEQLMNNQALYRRLWDLQEQSGRWQISNG</sequence>